<sequence>MPLSIPEDTLHAHPLRLGRVWVNPVNLLAMICHCGLAA</sequence>
<dbReference type="KEGG" id="raj:RA11412_0186"/>
<dbReference type="AlphaFoldDB" id="A0A2Z5QVQ8"/>
<dbReference type="Proteomes" id="UP000250241">
    <property type="component" value="Chromosome"/>
</dbReference>
<keyword evidence="2" id="KW-1185">Reference proteome</keyword>
<accession>A0A2Z5QVQ8</accession>
<gene>
    <name evidence="1" type="ORF">RA11412_0186</name>
</gene>
<proteinExistence type="predicted"/>
<dbReference type="EMBL" id="AP017895">
    <property type="protein sequence ID" value="BAV86485.1"/>
    <property type="molecule type" value="Genomic_DNA"/>
</dbReference>
<evidence type="ECO:0000313" key="2">
    <source>
        <dbReference type="Proteomes" id="UP000250241"/>
    </source>
</evidence>
<evidence type="ECO:0000313" key="1">
    <source>
        <dbReference type="EMBL" id="BAV86485.1"/>
    </source>
</evidence>
<name>A0A2Z5QVQ8_9MICC</name>
<organism evidence="1 2">
    <name type="scientific">Rothia aeria</name>
    <dbReference type="NCBI Taxonomy" id="172042"/>
    <lineage>
        <taxon>Bacteria</taxon>
        <taxon>Bacillati</taxon>
        <taxon>Actinomycetota</taxon>
        <taxon>Actinomycetes</taxon>
        <taxon>Micrococcales</taxon>
        <taxon>Micrococcaceae</taxon>
        <taxon>Rothia</taxon>
    </lineage>
</organism>
<protein>
    <submittedName>
        <fullName evidence="1">Uncharacterized protein</fullName>
    </submittedName>
</protein>
<reference evidence="1 2" key="1">
    <citation type="submission" date="2016-10" db="EMBL/GenBank/DDBJ databases">
        <title>Genome sequence of Rothia aeria strain JCM11412.</title>
        <authorList>
            <person name="Nambu T."/>
        </authorList>
    </citation>
    <scope>NUCLEOTIDE SEQUENCE [LARGE SCALE GENOMIC DNA]</scope>
    <source>
        <strain evidence="1 2">JCM 11412</strain>
    </source>
</reference>